<dbReference type="Proteomes" id="UP000199701">
    <property type="component" value="Unassembled WGS sequence"/>
</dbReference>
<dbReference type="RefSeq" id="WP_170841396.1">
    <property type="nucleotide sequence ID" value="NZ_FOJI01000009.1"/>
</dbReference>
<keyword evidence="4" id="KW-1185">Reference proteome</keyword>
<dbReference type="CDD" id="cd04496">
    <property type="entry name" value="SSB_OBF"/>
    <property type="match status" value="1"/>
</dbReference>
<evidence type="ECO:0000256" key="1">
    <source>
        <dbReference type="ARBA" id="ARBA00023125"/>
    </source>
</evidence>
<dbReference type="PROSITE" id="PS50935">
    <property type="entry name" value="SSB"/>
    <property type="match status" value="1"/>
</dbReference>
<dbReference type="STRING" id="99656.SAMN05421659_109189"/>
<dbReference type="InterPro" id="IPR000424">
    <property type="entry name" value="Primosome_PriB/ssb"/>
</dbReference>
<dbReference type="GO" id="GO:0003697">
    <property type="term" value="F:single-stranded DNA binding"/>
    <property type="evidence" value="ECO:0007669"/>
    <property type="project" value="InterPro"/>
</dbReference>
<dbReference type="InterPro" id="IPR012340">
    <property type="entry name" value="NA-bd_OB-fold"/>
</dbReference>
<protein>
    <recommendedName>
        <fullName evidence="2">Single-stranded DNA-binding protein</fullName>
    </recommendedName>
</protein>
<keyword evidence="1 2" id="KW-0238">DNA-binding</keyword>
<name>A0A1I0QWF9_9FIRM</name>
<proteinExistence type="predicted"/>
<dbReference type="SUPFAM" id="SSF50249">
    <property type="entry name" value="Nucleic acid-binding proteins"/>
    <property type="match status" value="1"/>
</dbReference>
<accession>A0A1I0QWF9</accession>
<reference evidence="3 4" key="1">
    <citation type="submission" date="2016-10" db="EMBL/GenBank/DDBJ databases">
        <authorList>
            <person name="de Groot N.N."/>
        </authorList>
    </citation>
    <scope>NUCLEOTIDE SEQUENCE [LARGE SCALE GENOMIC DNA]</scope>
    <source>
        <strain evidence="3 4">DSM 9179</strain>
    </source>
</reference>
<dbReference type="InterPro" id="IPR011344">
    <property type="entry name" value="ssDNA-bd"/>
</dbReference>
<evidence type="ECO:0000313" key="3">
    <source>
        <dbReference type="EMBL" id="SEW31836.1"/>
    </source>
</evidence>
<dbReference type="PIRSF" id="PIRSF002070">
    <property type="entry name" value="SSB"/>
    <property type="match status" value="1"/>
</dbReference>
<dbReference type="Gene3D" id="2.40.50.140">
    <property type="entry name" value="Nucleic acid-binding proteins"/>
    <property type="match status" value="1"/>
</dbReference>
<dbReference type="GO" id="GO:0006260">
    <property type="term" value="P:DNA replication"/>
    <property type="evidence" value="ECO:0007669"/>
    <property type="project" value="InterPro"/>
</dbReference>
<sequence>MNKSILKGRFVKNPEVSYSEGIEPVCFARFSIAVEDRGRKDNDKYHVDYVPCIAIGKTAEIIEAHCIKGQEILLFGKIQTGTYEKDGTKHYTVDFCVQELEFCGKKEPSDN</sequence>
<dbReference type="EMBL" id="FOJI01000009">
    <property type="protein sequence ID" value="SEW31836.1"/>
    <property type="molecule type" value="Genomic_DNA"/>
</dbReference>
<dbReference type="Pfam" id="PF00436">
    <property type="entry name" value="SSB"/>
    <property type="match status" value="1"/>
</dbReference>
<evidence type="ECO:0000313" key="4">
    <source>
        <dbReference type="Proteomes" id="UP000199701"/>
    </source>
</evidence>
<dbReference type="AlphaFoldDB" id="A0A1I0QWF9"/>
<evidence type="ECO:0000256" key="2">
    <source>
        <dbReference type="PIRNR" id="PIRNR002070"/>
    </source>
</evidence>
<organism evidence="3 4">
    <name type="scientific">[Clostridium] fimetarium</name>
    <dbReference type="NCBI Taxonomy" id="99656"/>
    <lineage>
        <taxon>Bacteria</taxon>
        <taxon>Bacillati</taxon>
        <taxon>Bacillota</taxon>
        <taxon>Clostridia</taxon>
        <taxon>Lachnospirales</taxon>
        <taxon>Lachnospiraceae</taxon>
    </lineage>
</organism>
<gene>
    <name evidence="3" type="ORF">SAMN05421659_109189</name>
</gene>